<evidence type="ECO:0000313" key="2">
    <source>
        <dbReference type="EMBL" id="EHH67932.1"/>
    </source>
</evidence>
<dbReference type="RefSeq" id="WP_008851846.1">
    <property type="nucleotide sequence ID" value="NZ_AGQV01000005.1"/>
</dbReference>
<dbReference type="STRING" id="1088869.GMO_16990"/>
<reference evidence="2 3" key="1">
    <citation type="submission" date="2011-10" db="EMBL/GenBank/DDBJ databases">
        <title>Genome sequence of Gluconobacter morbifer G707, isolated from Drosophila gut.</title>
        <authorList>
            <person name="Lee W.-J."/>
            <person name="Kim E.-K."/>
        </authorList>
    </citation>
    <scope>NUCLEOTIDE SEQUENCE [LARGE SCALE GENOMIC DNA]</scope>
    <source>
        <strain evidence="2 3">G707</strain>
    </source>
</reference>
<protein>
    <recommendedName>
        <fullName evidence="4">UrcA family protein</fullName>
    </recommendedName>
</protein>
<evidence type="ECO:0000256" key="1">
    <source>
        <dbReference type="SAM" id="SignalP"/>
    </source>
</evidence>
<dbReference type="AlphaFoldDB" id="G6XJX0"/>
<dbReference type="OrthoDB" id="7275517at2"/>
<dbReference type="EMBL" id="AGQV01000005">
    <property type="protein sequence ID" value="EHH67932.1"/>
    <property type="molecule type" value="Genomic_DNA"/>
</dbReference>
<dbReference type="Proteomes" id="UP000004949">
    <property type="component" value="Unassembled WGS sequence"/>
</dbReference>
<keyword evidence="3" id="KW-1185">Reference proteome</keyword>
<evidence type="ECO:0008006" key="4">
    <source>
        <dbReference type="Google" id="ProtNLM"/>
    </source>
</evidence>
<gene>
    <name evidence="2" type="ORF">GMO_16990</name>
</gene>
<proteinExistence type="predicted"/>
<feature type="signal peptide" evidence="1">
    <location>
        <begin position="1"/>
        <end position="22"/>
    </location>
</feature>
<dbReference type="PATRIC" id="fig|1088869.3.peg.1694"/>
<name>G6XJX0_9PROT</name>
<organism evidence="2 3">
    <name type="scientific">Gluconobacter morbifer G707</name>
    <dbReference type="NCBI Taxonomy" id="1088869"/>
    <lineage>
        <taxon>Bacteria</taxon>
        <taxon>Pseudomonadati</taxon>
        <taxon>Pseudomonadota</taxon>
        <taxon>Alphaproteobacteria</taxon>
        <taxon>Acetobacterales</taxon>
        <taxon>Acetobacteraceae</taxon>
        <taxon>Gluconobacter</taxon>
    </lineage>
</organism>
<feature type="chain" id="PRO_5003489749" description="UrcA family protein" evidence="1">
    <location>
        <begin position="23"/>
        <end position="113"/>
    </location>
</feature>
<sequence length="113" mass="12414">MRPFLISPVTVSVICLMGCLAAAPVVHPVTPLPVSRTDGVISVTSDSMEYCLRLKESVDRHLATPHAVSLGAMEDARHLRREGDLLCAKNHVRAGIERLRRALILLEHGQEKL</sequence>
<keyword evidence="1" id="KW-0732">Signal</keyword>
<evidence type="ECO:0000313" key="3">
    <source>
        <dbReference type="Proteomes" id="UP000004949"/>
    </source>
</evidence>
<accession>G6XJX0</accession>
<comment type="caution">
    <text evidence="2">The sequence shown here is derived from an EMBL/GenBank/DDBJ whole genome shotgun (WGS) entry which is preliminary data.</text>
</comment>